<comment type="caution">
    <text evidence="2">The sequence shown here is derived from an EMBL/GenBank/DDBJ whole genome shotgun (WGS) entry which is preliminary data.</text>
</comment>
<sequence>MKKWLDSVKNRLYEEDFFKDTLSILFFLSLSLYNACTGYFLMYEGNIIAKQSHTYALMQKIMSLDAWGMLFLASSVLILASAFMQENKGKYICMILGGLAGAILLFLYAAASAERAVTMMVPIRAGLSGCFNLFIAVLGGVELWEPKQKKTEVVTRVDLLEHGDKIKKEMSRNIEKVDAKVDEVSRDLADVKTVMAPLSSTLDQIAENTKETATTLNRFASDTTKHLHEHDIELTNMKASSETKKGNKTRNVSIILGIITLIGGLLTAVIGIIPAFLH</sequence>
<feature type="transmembrane region" description="Helical" evidence="1">
    <location>
        <begin position="123"/>
        <end position="141"/>
    </location>
</feature>
<dbReference type="AlphaFoldDB" id="W7DQI3"/>
<dbReference type="RefSeq" id="WP_254260231.1">
    <property type="nucleotide sequence ID" value="NZ_AODM01000066.1"/>
</dbReference>
<name>W7DQI3_9LIST</name>
<dbReference type="PATRIC" id="fig|1265822.4.peg.3655"/>
<feature type="transmembrane region" description="Helical" evidence="1">
    <location>
        <begin position="91"/>
        <end position="111"/>
    </location>
</feature>
<accession>W7DQI3</accession>
<organism evidence="2 3">
    <name type="scientific">Listeria fleischmannii FSL S10-1203</name>
    <dbReference type="NCBI Taxonomy" id="1265822"/>
    <lineage>
        <taxon>Bacteria</taxon>
        <taxon>Bacillati</taxon>
        <taxon>Bacillota</taxon>
        <taxon>Bacilli</taxon>
        <taxon>Bacillales</taxon>
        <taxon>Listeriaceae</taxon>
        <taxon>Listeria</taxon>
    </lineage>
</organism>
<evidence type="ECO:0000256" key="1">
    <source>
        <dbReference type="SAM" id="Phobius"/>
    </source>
</evidence>
<dbReference type="Proteomes" id="UP000019241">
    <property type="component" value="Unassembled WGS sequence"/>
</dbReference>
<evidence type="ECO:0000313" key="3">
    <source>
        <dbReference type="Proteomes" id="UP000019241"/>
    </source>
</evidence>
<reference evidence="2 3" key="1">
    <citation type="submission" date="2012-12" db="EMBL/GenBank/DDBJ databases">
        <title>Novel taxa of Listeriaceae from agricultural environments in the United States.</title>
        <authorList>
            <person name="den Bakker H.C."/>
            <person name="Allred A."/>
            <person name="Warchocki S."/>
            <person name="Wright E.M."/>
            <person name="Burrell A."/>
            <person name="Nightingale K.K."/>
            <person name="Kephart D."/>
            <person name="Wiedmann M."/>
        </authorList>
    </citation>
    <scope>NUCLEOTIDE SEQUENCE [LARGE SCALE GENOMIC DNA]</scope>
    <source>
        <strain evidence="2 3">FSL S10-1203</strain>
    </source>
</reference>
<feature type="transmembrane region" description="Helical" evidence="1">
    <location>
        <begin position="21"/>
        <end position="41"/>
    </location>
</feature>
<keyword evidence="1" id="KW-1133">Transmembrane helix</keyword>
<keyword evidence="1" id="KW-0472">Membrane</keyword>
<keyword evidence="1" id="KW-0812">Transmembrane</keyword>
<proteinExistence type="predicted"/>
<evidence type="ECO:0000313" key="2">
    <source>
        <dbReference type="EMBL" id="EUJ47636.1"/>
    </source>
</evidence>
<feature type="transmembrane region" description="Helical" evidence="1">
    <location>
        <begin position="254"/>
        <end position="277"/>
    </location>
</feature>
<protein>
    <submittedName>
        <fullName evidence="2">Uncharacterized protein</fullName>
    </submittedName>
</protein>
<feature type="transmembrane region" description="Helical" evidence="1">
    <location>
        <begin position="61"/>
        <end position="84"/>
    </location>
</feature>
<gene>
    <name evidence="2" type="ORF">MCOL2_17989</name>
</gene>
<dbReference type="EMBL" id="AODM01000066">
    <property type="protein sequence ID" value="EUJ47636.1"/>
    <property type="molecule type" value="Genomic_DNA"/>
</dbReference>